<dbReference type="eggNOG" id="COG1858">
    <property type="taxonomic scope" value="Bacteria"/>
</dbReference>
<dbReference type="GO" id="GO:0009055">
    <property type="term" value="F:electron transfer activity"/>
    <property type="evidence" value="ECO:0007669"/>
    <property type="project" value="InterPro"/>
</dbReference>
<feature type="binding site" description="covalent" evidence="13">
    <location>
        <position position="227"/>
    </location>
    <ligand>
        <name>heme c</name>
        <dbReference type="ChEBI" id="CHEBI:61717"/>
        <label>2</label>
    </ligand>
</feature>
<evidence type="ECO:0000256" key="11">
    <source>
        <dbReference type="ARBA" id="ARBA00058991"/>
    </source>
</evidence>
<dbReference type="InterPro" id="IPR026259">
    <property type="entry name" value="MauG/Cytc_peroxidase"/>
</dbReference>
<evidence type="ECO:0000256" key="3">
    <source>
        <dbReference type="ARBA" id="ARBA00022448"/>
    </source>
</evidence>
<dbReference type="STRING" id="392500.Swoo_2378"/>
<name>B1KFB6_SHEWM</name>
<dbReference type="KEGG" id="swd:Swoo_2378"/>
<evidence type="ECO:0000256" key="13">
    <source>
        <dbReference type="PIRSR" id="PIRSR000294-1"/>
    </source>
</evidence>
<dbReference type="PANTHER" id="PTHR30600:SF10">
    <property type="entry name" value="BLL6722 PROTEIN"/>
    <property type="match status" value="1"/>
</dbReference>
<feature type="binding site" description="axial binding residue" evidence="14">
    <location>
        <position position="228"/>
    </location>
    <ligand>
        <name>heme c</name>
        <dbReference type="ChEBI" id="CHEBI:61717"/>
        <label>2</label>
    </ligand>
    <ligandPart>
        <name>Fe</name>
        <dbReference type="ChEBI" id="CHEBI:18248"/>
    </ligandPart>
</feature>
<evidence type="ECO:0000256" key="10">
    <source>
        <dbReference type="ARBA" id="ARBA00023004"/>
    </source>
</evidence>
<dbReference type="PANTHER" id="PTHR30600">
    <property type="entry name" value="CYTOCHROME C PEROXIDASE-RELATED"/>
    <property type="match status" value="1"/>
</dbReference>
<dbReference type="InterPro" id="IPR036909">
    <property type="entry name" value="Cyt_c-like_dom_sf"/>
</dbReference>
<dbReference type="GO" id="GO:0042597">
    <property type="term" value="C:periplasmic space"/>
    <property type="evidence" value="ECO:0007669"/>
    <property type="project" value="UniProtKB-SubCell"/>
</dbReference>
<dbReference type="AlphaFoldDB" id="B1KFB6"/>
<dbReference type="GO" id="GO:0004130">
    <property type="term" value="F:cytochrome-c peroxidase activity"/>
    <property type="evidence" value="ECO:0007669"/>
    <property type="project" value="TreeGrafter"/>
</dbReference>
<keyword evidence="7" id="KW-0574">Periplasm</keyword>
<dbReference type="EMBL" id="CP000961">
    <property type="protein sequence ID" value="ACA86657.1"/>
    <property type="molecule type" value="Genomic_DNA"/>
</dbReference>
<dbReference type="SUPFAM" id="SSF46626">
    <property type="entry name" value="Cytochrome c"/>
    <property type="match status" value="2"/>
</dbReference>
<protein>
    <recommendedName>
        <fullName evidence="12">Methylamine utilization protein MauG</fullName>
    </recommendedName>
</protein>
<accession>B1KFB6</accession>
<keyword evidence="10 14" id="KW-0408">Iron</keyword>
<evidence type="ECO:0000256" key="8">
    <source>
        <dbReference type="ARBA" id="ARBA00022982"/>
    </source>
</evidence>
<evidence type="ECO:0000256" key="14">
    <source>
        <dbReference type="PIRSR" id="PIRSR000294-2"/>
    </source>
</evidence>
<proteinExistence type="predicted"/>
<evidence type="ECO:0000313" key="18">
    <source>
        <dbReference type="Proteomes" id="UP000002168"/>
    </source>
</evidence>
<organism evidence="17 18">
    <name type="scientific">Shewanella woodyi (strain ATCC 51908 / MS32)</name>
    <dbReference type="NCBI Taxonomy" id="392500"/>
    <lineage>
        <taxon>Bacteria</taxon>
        <taxon>Pseudomonadati</taxon>
        <taxon>Pseudomonadota</taxon>
        <taxon>Gammaproteobacteria</taxon>
        <taxon>Alteromonadales</taxon>
        <taxon>Shewanellaceae</taxon>
        <taxon>Shewanella</taxon>
    </lineage>
</organism>
<dbReference type="Gene3D" id="1.10.760.10">
    <property type="entry name" value="Cytochrome c-like domain"/>
    <property type="match status" value="2"/>
</dbReference>
<feature type="binding site" description="covalent" evidence="13">
    <location>
        <position position="77"/>
    </location>
    <ligand>
        <name>heme c</name>
        <dbReference type="ChEBI" id="CHEBI:61717"/>
        <label>1</label>
    </ligand>
</feature>
<feature type="binding site" description="axial binding residue" evidence="14">
    <location>
        <position position="81"/>
    </location>
    <ligand>
        <name>heme c</name>
        <dbReference type="ChEBI" id="CHEBI:61717"/>
        <label>1</label>
    </ligand>
    <ligandPart>
        <name>Fe</name>
        <dbReference type="ChEBI" id="CHEBI:18248"/>
    </ligandPart>
</feature>
<comment type="cofactor">
    <cofactor evidence="13">
        <name>heme</name>
        <dbReference type="ChEBI" id="CHEBI:30413"/>
    </cofactor>
    <text evidence="13">Binds 2 heme groups.</text>
</comment>
<evidence type="ECO:0000256" key="4">
    <source>
        <dbReference type="ARBA" id="ARBA00022617"/>
    </source>
</evidence>
<evidence type="ECO:0000313" key="17">
    <source>
        <dbReference type="EMBL" id="ACA86657.1"/>
    </source>
</evidence>
<dbReference type="InterPro" id="IPR051395">
    <property type="entry name" value="Cytochrome_c_Peroxidase/MauG"/>
</dbReference>
<dbReference type="InterPro" id="IPR004852">
    <property type="entry name" value="Di-haem_cyt_c_peroxidsae"/>
</dbReference>
<evidence type="ECO:0000256" key="5">
    <source>
        <dbReference type="ARBA" id="ARBA00022723"/>
    </source>
</evidence>
<dbReference type="PROSITE" id="PS51007">
    <property type="entry name" value="CYTC"/>
    <property type="match status" value="1"/>
</dbReference>
<feature type="chain" id="PRO_5002767010" description="Methylamine utilization protein MauG" evidence="15">
    <location>
        <begin position="19"/>
        <end position="346"/>
    </location>
</feature>
<feature type="binding site" description="covalent" evidence="13">
    <location>
        <position position="80"/>
    </location>
    <ligand>
        <name>heme c</name>
        <dbReference type="ChEBI" id="CHEBI:61717"/>
        <label>1</label>
    </ligand>
</feature>
<evidence type="ECO:0000256" key="6">
    <source>
        <dbReference type="ARBA" id="ARBA00022729"/>
    </source>
</evidence>
<feature type="domain" description="Cytochrome c" evidence="16">
    <location>
        <begin position="207"/>
        <end position="333"/>
    </location>
</feature>
<dbReference type="HOGENOM" id="CLU_034652_3_2_6"/>
<evidence type="ECO:0000256" key="9">
    <source>
        <dbReference type="ARBA" id="ARBA00023002"/>
    </source>
</evidence>
<dbReference type="Proteomes" id="UP000002168">
    <property type="component" value="Chromosome"/>
</dbReference>
<evidence type="ECO:0000256" key="1">
    <source>
        <dbReference type="ARBA" id="ARBA00004418"/>
    </source>
</evidence>
<keyword evidence="4 13" id="KW-0349">Heme</keyword>
<feature type="binding site" description="covalent" evidence="13">
    <location>
        <position position="224"/>
    </location>
    <ligand>
        <name>heme c</name>
        <dbReference type="ChEBI" id="CHEBI:61717"/>
        <label>2</label>
    </ligand>
</feature>
<keyword evidence="3" id="KW-0813">Transport</keyword>
<comment type="pathway">
    <text evidence="2">One-carbon metabolism; methylamine degradation.</text>
</comment>
<dbReference type="RefSeq" id="WP_012324999.1">
    <property type="nucleotide sequence ID" value="NC_010506.1"/>
</dbReference>
<dbReference type="GO" id="GO:0020037">
    <property type="term" value="F:heme binding"/>
    <property type="evidence" value="ECO:0007669"/>
    <property type="project" value="InterPro"/>
</dbReference>
<keyword evidence="17" id="KW-0575">Peroxidase</keyword>
<feature type="signal peptide" evidence="15">
    <location>
        <begin position="1"/>
        <end position="18"/>
    </location>
</feature>
<evidence type="ECO:0000256" key="15">
    <source>
        <dbReference type="SAM" id="SignalP"/>
    </source>
</evidence>
<dbReference type="FunFam" id="1.10.760.10:FF:000019">
    <property type="entry name" value="Di-heme cytochrome C peroxidase"/>
    <property type="match status" value="1"/>
</dbReference>
<keyword evidence="5 14" id="KW-0479">Metal-binding</keyword>
<evidence type="ECO:0000259" key="16">
    <source>
        <dbReference type="PROSITE" id="PS51007"/>
    </source>
</evidence>
<sequence precursor="true">MKTAIACLGLLLSSTLDAIEVEYSDHVFVPGHQSLQYWLLPSPVPTPADNPQTSEKIALGKMLFFDPRLSGDSNMSCATCHNPMLAWSDSQSVALGYRSQKLTRATPPIINVAYNHLQMWDGRLRTLEEQALAPMEAQLEMHANLDEKIALLQSIEGYVEAFSLAFPDEAISKQTMAKAIASFERTVISDSSNFDAWVKGDKNALTRVEIEGFKLFINPQKGNCSVCHSAPNFTDDGFHNIGLASFGDKHPDLGRYKQRPLNLMKGAFKTPTLRDVALSAPFFHDGSAATLTQVVKHYSDGGVVKTNLSPNFKANQLSEDEISAIVAFLNALTSPHEPIQLPKLPQ</sequence>
<keyword evidence="9 17" id="KW-0560">Oxidoreductase</keyword>
<keyword evidence="8" id="KW-0249">Electron transport</keyword>
<reference evidence="17 18" key="1">
    <citation type="submission" date="2008-02" db="EMBL/GenBank/DDBJ databases">
        <title>Complete sequence of Shewanella woodyi ATCC 51908.</title>
        <authorList>
            <consortium name="US DOE Joint Genome Institute"/>
            <person name="Copeland A."/>
            <person name="Lucas S."/>
            <person name="Lapidus A."/>
            <person name="Glavina del Rio T."/>
            <person name="Dalin E."/>
            <person name="Tice H."/>
            <person name="Bruce D."/>
            <person name="Goodwin L."/>
            <person name="Pitluck S."/>
            <person name="Sims D."/>
            <person name="Brettin T."/>
            <person name="Detter J.C."/>
            <person name="Han C."/>
            <person name="Kuske C.R."/>
            <person name="Schmutz J."/>
            <person name="Larimer F."/>
            <person name="Land M."/>
            <person name="Hauser L."/>
            <person name="Kyrpides N."/>
            <person name="Lykidis A."/>
            <person name="Zhao J.-S."/>
            <person name="Richardson P."/>
        </authorList>
    </citation>
    <scope>NUCLEOTIDE SEQUENCE [LARGE SCALE GENOMIC DNA]</scope>
    <source>
        <strain evidence="18">ATCC 51908 / MS32</strain>
    </source>
</reference>
<keyword evidence="18" id="KW-1185">Reference proteome</keyword>
<comment type="function">
    <text evidence="11">Involved in methylamine metabolism. Essential for the maturation of the beta subunit of MADH, presumably via a step in the biosynthesis of tryptophan tryptophylquinone (TTQ), the cofactor of MADH.</text>
</comment>
<dbReference type="Pfam" id="PF03150">
    <property type="entry name" value="CCP_MauG"/>
    <property type="match status" value="1"/>
</dbReference>
<dbReference type="GO" id="GO:0046872">
    <property type="term" value="F:metal ion binding"/>
    <property type="evidence" value="ECO:0007669"/>
    <property type="project" value="UniProtKB-KW"/>
</dbReference>
<comment type="subcellular location">
    <subcellularLocation>
        <location evidence="1">Periplasm</location>
    </subcellularLocation>
</comment>
<comment type="PTM">
    <text evidence="13">Binds 2 heme groups per subunit.</text>
</comment>
<gene>
    <name evidence="17" type="ordered locus">Swoo_2378</name>
</gene>
<evidence type="ECO:0000256" key="7">
    <source>
        <dbReference type="ARBA" id="ARBA00022764"/>
    </source>
</evidence>
<keyword evidence="6 15" id="KW-0732">Signal</keyword>
<dbReference type="PIRSF" id="PIRSF000294">
    <property type="entry name" value="Cytochrome-c_peroxidase"/>
    <property type="match status" value="1"/>
</dbReference>
<dbReference type="InterPro" id="IPR009056">
    <property type="entry name" value="Cyt_c-like_dom"/>
</dbReference>
<evidence type="ECO:0000256" key="2">
    <source>
        <dbReference type="ARBA" id="ARBA00004856"/>
    </source>
</evidence>
<evidence type="ECO:0000256" key="12">
    <source>
        <dbReference type="ARBA" id="ARBA00073576"/>
    </source>
</evidence>